<dbReference type="GO" id="GO:0032259">
    <property type="term" value="P:methylation"/>
    <property type="evidence" value="ECO:0007669"/>
    <property type="project" value="UniProtKB-KW"/>
</dbReference>
<keyword evidence="2" id="KW-0808">Transferase</keyword>
<dbReference type="Proteomes" id="UP000660680">
    <property type="component" value="Unassembled WGS sequence"/>
</dbReference>
<accession>A0A918GUI1</accession>
<dbReference type="PANTHER" id="PTHR43712">
    <property type="entry name" value="PUTATIVE (AFU_ORTHOLOGUE AFUA_4G14580)-RELATED"/>
    <property type="match status" value="1"/>
</dbReference>
<keyword evidence="1 6" id="KW-0489">Methyltransferase</keyword>
<evidence type="ECO:0000256" key="1">
    <source>
        <dbReference type="ARBA" id="ARBA00022603"/>
    </source>
</evidence>
<dbReference type="InterPro" id="IPR012967">
    <property type="entry name" value="COMT_dimerisation"/>
</dbReference>
<dbReference type="CDD" id="cd02440">
    <property type="entry name" value="AdoMet_MTases"/>
    <property type="match status" value="1"/>
</dbReference>
<dbReference type="SUPFAM" id="SSF46785">
    <property type="entry name" value="Winged helix' DNA-binding domain"/>
    <property type="match status" value="1"/>
</dbReference>
<evidence type="ECO:0000313" key="7">
    <source>
        <dbReference type="Proteomes" id="UP000660680"/>
    </source>
</evidence>
<dbReference type="AlphaFoldDB" id="A0A918GUI1"/>
<evidence type="ECO:0000256" key="2">
    <source>
        <dbReference type="ARBA" id="ARBA00022679"/>
    </source>
</evidence>
<evidence type="ECO:0000259" key="5">
    <source>
        <dbReference type="Pfam" id="PF08100"/>
    </source>
</evidence>
<comment type="caution">
    <text evidence="6">The sequence shown here is derived from an EMBL/GenBank/DDBJ whole genome shotgun (WGS) entry which is preliminary data.</text>
</comment>
<dbReference type="InterPro" id="IPR036390">
    <property type="entry name" value="WH_DNA-bd_sf"/>
</dbReference>
<dbReference type="Gene3D" id="1.10.287.1350">
    <property type="match status" value="1"/>
</dbReference>
<dbReference type="GO" id="GO:0008171">
    <property type="term" value="F:O-methyltransferase activity"/>
    <property type="evidence" value="ECO:0007669"/>
    <property type="project" value="InterPro"/>
</dbReference>
<name>A0A918GUI1_9PSEU</name>
<dbReference type="PROSITE" id="PS51683">
    <property type="entry name" value="SAM_OMT_II"/>
    <property type="match status" value="1"/>
</dbReference>
<dbReference type="GO" id="GO:0046983">
    <property type="term" value="F:protein dimerization activity"/>
    <property type="evidence" value="ECO:0007669"/>
    <property type="project" value="InterPro"/>
</dbReference>
<feature type="domain" description="O-methyltransferase dimerisation" evidence="5">
    <location>
        <begin position="11"/>
        <end position="85"/>
    </location>
</feature>
<dbReference type="Gene3D" id="3.40.50.150">
    <property type="entry name" value="Vaccinia Virus protein VP39"/>
    <property type="match status" value="1"/>
</dbReference>
<feature type="domain" description="O-methyltransferase C-terminal" evidence="4">
    <location>
        <begin position="114"/>
        <end position="317"/>
    </location>
</feature>
<gene>
    <name evidence="6" type="ORF">GCM10010171_62410</name>
</gene>
<dbReference type="InterPro" id="IPR029063">
    <property type="entry name" value="SAM-dependent_MTases_sf"/>
</dbReference>
<dbReference type="RefSeq" id="WP_189214203.1">
    <property type="nucleotide sequence ID" value="NZ_BMRB01000010.1"/>
</dbReference>
<dbReference type="InterPro" id="IPR036388">
    <property type="entry name" value="WH-like_DNA-bd_sf"/>
</dbReference>
<evidence type="ECO:0000256" key="3">
    <source>
        <dbReference type="ARBA" id="ARBA00022691"/>
    </source>
</evidence>
<proteinExistence type="predicted"/>
<dbReference type="Pfam" id="PF08100">
    <property type="entry name" value="Dimerisation"/>
    <property type="match status" value="1"/>
</dbReference>
<reference evidence="6" key="2">
    <citation type="submission" date="2020-09" db="EMBL/GenBank/DDBJ databases">
        <authorList>
            <person name="Sun Q."/>
            <person name="Ohkuma M."/>
        </authorList>
    </citation>
    <scope>NUCLEOTIDE SEQUENCE</scope>
    <source>
        <strain evidence="6">JCM 3276</strain>
    </source>
</reference>
<dbReference type="PANTHER" id="PTHR43712:SF2">
    <property type="entry name" value="O-METHYLTRANSFERASE CICE"/>
    <property type="match status" value="1"/>
</dbReference>
<protein>
    <submittedName>
        <fullName evidence="6">Methyltransferase</fullName>
    </submittedName>
</protein>
<dbReference type="SUPFAM" id="SSF53335">
    <property type="entry name" value="S-adenosyl-L-methionine-dependent methyltransferases"/>
    <property type="match status" value="1"/>
</dbReference>
<dbReference type="Pfam" id="PF00891">
    <property type="entry name" value="Methyltransf_2"/>
    <property type="match status" value="1"/>
</dbReference>
<evidence type="ECO:0000259" key="4">
    <source>
        <dbReference type="Pfam" id="PF00891"/>
    </source>
</evidence>
<sequence length="339" mass="36117">MVHDDTARLLDMVFGFIPAQVVRTMATLDLADRLADGPVAPAELAKAAECHEPSLRRLLRAAAHLGLVVDKGDQGYELTSIGRLLRADVPGSAKFMAMQMSGEPTWSAAGRIDHTVRTGRPAVEHVFGKSSYEWMADNPRTQALFYQWMMDVARHDVPELVAALDLTGVRDIVDVGGGNGILMAGLLAAHPGLVGTVFDQAASLTHTPAVLAEAGVADRCTLVAGDFLADALPEGRDAYLIKSTLSDWPDDDVVRILRACHEAMREDSVLLVIDMVLPDGDTTAHPVALMSDLCTLACGGAVRTEREFGDLFASAGLRLVEIGGDQAATVVSILRAAKN</sequence>
<dbReference type="InterPro" id="IPR016461">
    <property type="entry name" value="COMT-like"/>
</dbReference>
<reference evidence="6" key="1">
    <citation type="journal article" date="2014" name="Int. J. Syst. Evol. Microbiol.">
        <title>Complete genome sequence of Corynebacterium casei LMG S-19264T (=DSM 44701T), isolated from a smear-ripened cheese.</title>
        <authorList>
            <consortium name="US DOE Joint Genome Institute (JGI-PGF)"/>
            <person name="Walter F."/>
            <person name="Albersmeier A."/>
            <person name="Kalinowski J."/>
            <person name="Ruckert C."/>
        </authorList>
    </citation>
    <scope>NUCLEOTIDE SEQUENCE</scope>
    <source>
        <strain evidence="6">JCM 3276</strain>
    </source>
</reference>
<dbReference type="Gene3D" id="1.10.10.10">
    <property type="entry name" value="Winged helix-like DNA-binding domain superfamily/Winged helix DNA-binding domain"/>
    <property type="match status" value="1"/>
</dbReference>
<dbReference type="PIRSF" id="PIRSF005739">
    <property type="entry name" value="O-mtase"/>
    <property type="match status" value="1"/>
</dbReference>
<dbReference type="InterPro" id="IPR001077">
    <property type="entry name" value="COMT_C"/>
</dbReference>
<dbReference type="EMBL" id="BMRB01000010">
    <property type="protein sequence ID" value="GGS58961.1"/>
    <property type="molecule type" value="Genomic_DNA"/>
</dbReference>
<evidence type="ECO:0000313" key="6">
    <source>
        <dbReference type="EMBL" id="GGS58961.1"/>
    </source>
</evidence>
<organism evidence="6 7">
    <name type="scientific">Actinokineospora fastidiosa</name>
    <dbReference type="NCBI Taxonomy" id="1816"/>
    <lineage>
        <taxon>Bacteria</taxon>
        <taxon>Bacillati</taxon>
        <taxon>Actinomycetota</taxon>
        <taxon>Actinomycetes</taxon>
        <taxon>Pseudonocardiales</taxon>
        <taxon>Pseudonocardiaceae</taxon>
        <taxon>Actinokineospora</taxon>
    </lineage>
</organism>
<keyword evidence="7" id="KW-1185">Reference proteome</keyword>
<keyword evidence="3" id="KW-0949">S-adenosyl-L-methionine</keyword>